<dbReference type="GO" id="GO:0005576">
    <property type="term" value="C:extracellular region"/>
    <property type="evidence" value="ECO:0007669"/>
    <property type="project" value="TreeGrafter"/>
</dbReference>
<accession>A0A8X7MIF0</accession>
<organism evidence="2 3">
    <name type="scientific">Tilletia controversa</name>
    <name type="common">dwarf bunt fungus</name>
    <dbReference type="NCBI Taxonomy" id="13291"/>
    <lineage>
        <taxon>Eukaryota</taxon>
        <taxon>Fungi</taxon>
        <taxon>Dikarya</taxon>
        <taxon>Basidiomycota</taxon>
        <taxon>Ustilaginomycotina</taxon>
        <taxon>Exobasidiomycetes</taxon>
        <taxon>Tilletiales</taxon>
        <taxon>Tilletiaceae</taxon>
        <taxon>Tilletia</taxon>
    </lineage>
</organism>
<comment type="caution">
    <text evidence="2">The sequence shown here is derived from an EMBL/GenBank/DDBJ whole genome shotgun (WGS) entry which is preliminary data.</text>
</comment>
<dbReference type="PROSITE" id="PS51910">
    <property type="entry name" value="GH18_2"/>
    <property type="match status" value="1"/>
</dbReference>
<evidence type="ECO:0000313" key="3">
    <source>
        <dbReference type="Proteomes" id="UP000077684"/>
    </source>
</evidence>
<dbReference type="InterPro" id="IPR001223">
    <property type="entry name" value="Glyco_hydro18_cat"/>
</dbReference>
<dbReference type="PANTHER" id="PTHR11177">
    <property type="entry name" value="CHITINASE"/>
    <property type="match status" value="1"/>
</dbReference>
<dbReference type="Proteomes" id="UP000077684">
    <property type="component" value="Unassembled WGS sequence"/>
</dbReference>
<feature type="non-terminal residue" evidence="2">
    <location>
        <position position="1"/>
    </location>
</feature>
<reference evidence="2" key="2">
    <citation type="journal article" date="2019" name="IMA Fungus">
        <title>Genome sequencing and comparison of five Tilletia species to identify candidate genes for the detection of regulated species infecting wheat.</title>
        <authorList>
            <person name="Nguyen H.D.T."/>
            <person name="Sultana T."/>
            <person name="Kesanakurti P."/>
            <person name="Hambleton S."/>
        </authorList>
    </citation>
    <scope>NUCLEOTIDE SEQUENCE</scope>
    <source>
        <strain evidence="2">DAOMC 236426</strain>
    </source>
</reference>
<dbReference type="GO" id="GO:0004568">
    <property type="term" value="F:chitinase activity"/>
    <property type="evidence" value="ECO:0007669"/>
    <property type="project" value="TreeGrafter"/>
</dbReference>
<gene>
    <name evidence="2" type="ORF">A4X06_0g9676</name>
</gene>
<protein>
    <recommendedName>
        <fullName evidence="1">GH18 domain-containing protein</fullName>
    </recommendedName>
</protein>
<dbReference type="AlphaFoldDB" id="A0A8X7MIF0"/>
<dbReference type="InterPro" id="IPR029070">
    <property type="entry name" value="Chitinase_insertion_sf"/>
</dbReference>
<evidence type="ECO:0000313" key="2">
    <source>
        <dbReference type="EMBL" id="KAE8236047.1"/>
    </source>
</evidence>
<dbReference type="GO" id="GO:0006032">
    <property type="term" value="P:chitin catabolic process"/>
    <property type="evidence" value="ECO:0007669"/>
    <property type="project" value="TreeGrafter"/>
</dbReference>
<dbReference type="GO" id="GO:0005975">
    <property type="term" value="P:carbohydrate metabolic process"/>
    <property type="evidence" value="ECO:0007669"/>
    <property type="project" value="InterPro"/>
</dbReference>
<dbReference type="InterPro" id="IPR050314">
    <property type="entry name" value="Glycosyl_Hydrlase_18"/>
</dbReference>
<reference evidence="2" key="1">
    <citation type="submission" date="2016-04" db="EMBL/GenBank/DDBJ databases">
        <authorList>
            <person name="Nguyen H.D."/>
            <person name="Samba Siva P."/>
            <person name="Cullis J."/>
            <person name="Levesque C.A."/>
            <person name="Hambleton S."/>
        </authorList>
    </citation>
    <scope>NUCLEOTIDE SEQUENCE</scope>
    <source>
        <strain evidence="2">DAOMC 236426</strain>
    </source>
</reference>
<keyword evidence="3" id="KW-1185">Reference proteome</keyword>
<proteinExistence type="predicted"/>
<sequence>ASSRRTLQVKRQTSSAEGQINFAALLQQGILTFSATEGSYVAAPQSGYTKHWDVCTDTPYLTNGVRIISYDDPQSLRDKASFALKAGLAGVGVWSVDADTSDWALMTALGQGLGR</sequence>
<name>A0A8X7MIF0_9BASI</name>
<dbReference type="Gene3D" id="3.10.50.10">
    <property type="match status" value="1"/>
</dbReference>
<dbReference type="PANTHER" id="PTHR11177:SF317">
    <property type="entry name" value="CHITINASE 12-RELATED"/>
    <property type="match status" value="1"/>
</dbReference>
<dbReference type="EMBL" id="LWDE02003153">
    <property type="protein sequence ID" value="KAE8236047.1"/>
    <property type="molecule type" value="Genomic_DNA"/>
</dbReference>
<feature type="domain" description="GH18" evidence="1">
    <location>
        <begin position="1"/>
        <end position="115"/>
    </location>
</feature>
<dbReference type="Gene3D" id="3.20.20.80">
    <property type="entry name" value="Glycosidases"/>
    <property type="match status" value="1"/>
</dbReference>
<dbReference type="SUPFAM" id="SSF51445">
    <property type="entry name" value="(Trans)glycosidases"/>
    <property type="match status" value="1"/>
</dbReference>
<dbReference type="GO" id="GO:0008061">
    <property type="term" value="F:chitin binding"/>
    <property type="evidence" value="ECO:0007669"/>
    <property type="project" value="TreeGrafter"/>
</dbReference>
<evidence type="ECO:0000259" key="1">
    <source>
        <dbReference type="PROSITE" id="PS51910"/>
    </source>
</evidence>
<dbReference type="Pfam" id="PF00704">
    <property type="entry name" value="Glyco_hydro_18"/>
    <property type="match status" value="1"/>
</dbReference>
<dbReference type="InterPro" id="IPR017853">
    <property type="entry name" value="GH"/>
</dbReference>